<organism evidence="2 3">
    <name type="scientific">Panicum virgatum</name>
    <name type="common">Blackwell switchgrass</name>
    <dbReference type="NCBI Taxonomy" id="38727"/>
    <lineage>
        <taxon>Eukaryota</taxon>
        <taxon>Viridiplantae</taxon>
        <taxon>Streptophyta</taxon>
        <taxon>Embryophyta</taxon>
        <taxon>Tracheophyta</taxon>
        <taxon>Spermatophyta</taxon>
        <taxon>Magnoliopsida</taxon>
        <taxon>Liliopsida</taxon>
        <taxon>Poales</taxon>
        <taxon>Poaceae</taxon>
        <taxon>PACMAD clade</taxon>
        <taxon>Panicoideae</taxon>
        <taxon>Panicodae</taxon>
        <taxon>Paniceae</taxon>
        <taxon>Panicinae</taxon>
        <taxon>Panicum</taxon>
        <taxon>Panicum sect. Hiantes</taxon>
    </lineage>
</organism>
<protein>
    <recommendedName>
        <fullName evidence="4">DUF4283 domain-containing protein</fullName>
    </recommendedName>
</protein>
<feature type="compositionally biased region" description="Basic and acidic residues" evidence="1">
    <location>
        <begin position="137"/>
        <end position="161"/>
    </location>
</feature>
<feature type="region of interest" description="Disordered" evidence="1">
    <location>
        <begin position="1"/>
        <end position="43"/>
    </location>
</feature>
<feature type="compositionally biased region" description="Basic and acidic residues" evidence="1">
    <location>
        <begin position="189"/>
        <end position="212"/>
    </location>
</feature>
<dbReference type="Proteomes" id="UP000823388">
    <property type="component" value="Chromosome 8K"/>
</dbReference>
<evidence type="ECO:0000313" key="3">
    <source>
        <dbReference type="Proteomes" id="UP000823388"/>
    </source>
</evidence>
<evidence type="ECO:0000313" key="2">
    <source>
        <dbReference type="EMBL" id="KAG2564270.1"/>
    </source>
</evidence>
<keyword evidence="3" id="KW-1185">Reference proteome</keyword>
<proteinExistence type="predicted"/>
<dbReference type="EMBL" id="CM029051">
    <property type="protein sequence ID" value="KAG2564270.1"/>
    <property type="molecule type" value="Genomic_DNA"/>
</dbReference>
<feature type="compositionally biased region" description="Basic and acidic residues" evidence="1">
    <location>
        <begin position="19"/>
        <end position="34"/>
    </location>
</feature>
<comment type="caution">
    <text evidence="2">The sequence shown here is derived from an EMBL/GenBank/DDBJ whole genome shotgun (WGS) entry which is preliminary data.</text>
</comment>
<feature type="region of interest" description="Disordered" evidence="1">
    <location>
        <begin position="473"/>
        <end position="516"/>
    </location>
</feature>
<dbReference type="PANTHER" id="PTHR33170:SF22">
    <property type="entry name" value="OS10G0417100 PROTEIN"/>
    <property type="match status" value="1"/>
</dbReference>
<gene>
    <name evidence="2" type="ORF">PVAP13_8KG244700</name>
</gene>
<feature type="region of interest" description="Disordered" evidence="1">
    <location>
        <begin position="78"/>
        <end position="219"/>
    </location>
</feature>
<name>A0A8T0PRF6_PANVG</name>
<evidence type="ECO:0008006" key="4">
    <source>
        <dbReference type="Google" id="ProtNLM"/>
    </source>
</evidence>
<feature type="compositionally biased region" description="Basic and acidic residues" evidence="1">
    <location>
        <begin position="488"/>
        <end position="503"/>
    </location>
</feature>
<dbReference type="PANTHER" id="PTHR33170">
    <property type="entry name" value="DUF4283 DOMAIN-CONTAINING PROTEIN-RELATED"/>
    <property type="match status" value="1"/>
</dbReference>
<dbReference type="AlphaFoldDB" id="A0A8T0PRF6"/>
<feature type="compositionally biased region" description="Basic and acidic residues" evidence="1">
    <location>
        <begin position="108"/>
        <end position="122"/>
    </location>
</feature>
<sequence length="598" mass="66259">MRVRLPPPCPIREGVLGVDPRRGTRGEIVNKDEGFGGGAGIQPDVDILLNQRDRSNPDPVPPSFDSSCIAKFVGYFRNSSQKSPSSSPPKSYAQVLQSQPEMNQRGGFGRDRFGRGAGRDAARGNVWQRIQGQGQGRDGRRPDEAGQELGDRMNQREDVRGGSDGSKGNPKSDEEEAFRGDSSSSAWERAAEQLGSKDERKMEAGKTRDEGKSATSEVHTNRNPLLKSGCSVCGLKNHTSEDCRRREFCEMCGFANHGTLDCKKEPLWNMGPELCAAQVPDQSFFYIDEHIDMKTSKDKSSTAIIFVVKGELTAKQIEDEFCSIISHEYWKWSARAIAKNKYDMRFPNAKMVHDYSRFKLGVKEGDELMIIEPWNSSMGAKGQLQQVWFKVSGIPIDQRSLRTISKVGGLGGKTMAIDEQTRFKPEFVRVKIACRDITKVPSSAECNLGLFIYDFFFDLEASDQLGHNTQNVATKVGDHESQPSQKKMRTEDSMRPEAQKGHESAGTPRGSGKGGNTCGHVDYLSKKVGSTPGNLFPSVSLKTVATKDKGCAMTNVENNCFPLFSEEEIIPAAIYEPQNDNEKETWNIVMKVKALLNK</sequence>
<feature type="compositionally biased region" description="Low complexity" evidence="1">
    <location>
        <begin position="79"/>
        <end position="91"/>
    </location>
</feature>
<accession>A0A8T0PRF6</accession>
<evidence type="ECO:0000256" key="1">
    <source>
        <dbReference type="SAM" id="MobiDB-lite"/>
    </source>
</evidence>
<feature type="compositionally biased region" description="Pro residues" evidence="1">
    <location>
        <begin position="1"/>
        <end position="10"/>
    </location>
</feature>
<reference evidence="2 3" key="1">
    <citation type="submission" date="2020-05" db="EMBL/GenBank/DDBJ databases">
        <title>WGS assembly of Panicum virgatum.</title>
        <authorList>
            <person name="Lovell J.T."/>
            <person name="Jenkins J."/>
            <person name="Shu S."/>
            <person name="Juenger T.E."/>
            <person name="Schmutz J."/>
        </authorList>
    </citation>
    <scope>NUCLEOTIDE SEQUENCE [LARGE SCALE GENOMIC DNA]</scope>
    <source>
        <strain evidence="3">cv. AP13</strain>
    </source>
</reference>